<dbReference type="Proteomes" id="UP001141552">
    <property type="component" value="Unassembled WGS sequence"/>
</dbReference>
<dbReference type="OrthoDB" id="603213at2759"/>
<dbReference type="EMBL" id="JAKUCV010004574">
    <property type="protein sequence ID" value="KAJ4834943.1"/>
    <property type="molecule type" value="Genomic_DNA"/>
</dbReference>
<dbReference type="GO" id="GO:0001709">
    <property type="term" value="P:cell fate determination"/>
    <property type="evidence" value="ECO:0007669"/>
    <property type="project" value="TreeGrafter"/>
</dbReference>
<evidence type="ECO:0000313" key="4">
    <source>
        <dbReference type="Proteomes" id="UP001141552"/>
    </source>
</evidence>
<feature type="chain" id="PRO_5040456812" evidence="2">
    <location>
        <begin position="23"/>
        <end position="120"/>
    </location>
</feature>
<keyword evidence="4" id="KW-1185">Reference proteome</keyword>
<comment type="caution">
    <text evidence="3">The sequence shown here is derived from an EMBL/GenBank/DDBJ whole genome shotgun (WGS) entry which is preliminary data.</text>
</comment>
<dbReference type="AlphaFoldDB" id="A0A9Q0JAZ7"/>
<protein>
    <submittedName>
        <fullName evidence="3">Uncharacterized protein</fullName>
    </submittedName>
</protein>
<accession>A0A9Q0JAZ7</accession>
<dbReference type="Pfam" id="PF24068">
    <property type="entry name" value="TPD1_C"/>
    <property type="match status" value="1"/>
</dbReference>
<evidence type="ECO:0000313" key="3">
    <source>
        <dbReference type="EMBL" id="KAJ4834943.1"/>
    </source>
</evidence>
<name>A0A9Q0JAZ7_9ROSI</name>
<evidence type="ECO:0000256" key="1">
    <source>
        <dbReference type="ARBA" id="ARBA00022729"/>
    </source>
</evidence>
<organism evidence="3 4">
    <name type="scientific">Turnera subulata</name>
    <dbReference type="NCBI Taxonomy" id="218843"/>
    <lineage>
        <taxon>Eukaryota</taxon>
        <taxon>Viridiplantae</taxon>
        <taxon>Streptophyta</taxon>
        <taxon>Embryophyta</taxon>
        <taxon>Tracheophyta</taxon>
        <taxon>Spermatophyta</taxon>
        <taxon>Magnoliopsida</taxon>
        <taxon>eudicotyledons</taxon>
        <taxon>Gunneridae</taxon>
        <taxon>Pentapetalae</taxon>
        <taxon>rosids</taxon>
        <taxon>fabids</taxon>
        <taxon>Malpighiales</taxon>
        <taxon>Passifloraceae</taxon>
        <taxon>Turnera</taxon>
    </lineage>
</organism>
<dbReference type="PANTHER" id="PTHR33184">
    <property type="entry name" value="PROTEIN TAPETUM DETERMINANT 1-LIKE-RELATED"/>
    <property type="match status" value="1"/>
</dbReference>
<feature type="signal peptide" evidence="2">
    <location>
        <begin position="1"/>
        <end position="22"/>
    </location>
</feature>
<dbReference type="InterPro" id="IPR040361">
    <property type="entry name" value="TPD1"/>
</dbReference>
<proteinExistence type="predicted"/>
<reference evidence="3" key="2">
    <citation type="journal article" date="2023" name="Plants (Basel)">
        <title>Annotation of the Turnera subulata (Passifloraceae) Draft Genome Reveals the S-Locus Evolved after the Divergence of Turneroideae from Passifloroideae in a Stepwise Manner.</title>
        <authorList>
            <person name="Henning P.M."/>
            <person name="Roalson E.H."/>
            <person name="Mir W."/>
            <person name="McCubbin A.G."/>
            <person name="Shore J.S."/>
        </authorList>
    </citation>
    <scope>NUCLEOTIDE SEQUENCE</scope>
    <source>
        <strain evidence="3">F60SS</strain>
    </source>
</reference>
<reference evidence="3" key="1">
    <citation type="submission" date="2022-02" db="EMBL/GenBank/DDBJ databases">
        <authorList>
            <person name="Henning P.M."/>
            <person name="McCubbin A.G."/>
            <person name="Shore J.S."/>
        </authorList>
    </citation>
    <scope>NUCLEOTIDE SEQUENCE</scope>
    <source>
        <strain evidence="3">F60SS</strain>
        <tissue evidence="3">Leaves</tissue>
    </source>
</reference>
<gene>
    <name evidence="3" type="ORF">Tsubulata_047378</name>
</gene>
<evidence type="ECO:0000256" key="2">
    <source>
        <dbReference type="SAM" id="SignalP"/>
    </source>
</evidence>
<dbReference type="PANTHER" id="PTHR33184:SF72">
    <property type="entry name" value="BETA-1,3-N-ACETYLGLUCOSAMINYLTRANSFERASE FAMILY PROTEIN"/>
    <property type="match status" value="1"/>
</dbReference>
<sequence>MKTVFKVLFVVFLFGLVTQGNCQCAGASAITVEQTKTGQVVEGKPQWSVTVTNTCLCTQTNVYLSCNGFQSVENVDSSILSKQGDECLVNSGNPVQKLTFTYTWDQEFPFTVVKSQVSCS</sequence>
<keyword evidence="1 2" id="KW-0732">Signal</keyword>